<comment type="caution">
    <text evidence="10">The sequence shown here is derived from an EMBL/GenBank/DDBJ whole genome shotgun (WGS) entry which is preliminary data.</text>
</comment>
<comment type="subcellular location">
    <subcellularLocation>
        <location evidence="1">Cell membrane</location>
        <topology evidence="1">Multi-pass membrane protein</topology>
    </subcellularLocation>
</comment>
<keyword evidence="5 8" id="KW-0812">Transmembrane</keyword>
<evidence type="ECO:0000256" key="1">
    <source>
        <dbReference type="ARBA" id="ARBA00004651"/>
    </source>
</evidence>
<dbReference type="GO" id="GO:0009103">
    <property type="term" value="P:lipopolysaccharide biosynthetic process"/>
    <property type="evidence" value="ECO:0007669"/>
    <property type="project" value="UniProtKB-ARBA"/>
</dbReference>
<dbReference type="GO" id="GO:0016763">
    <property type="term" value="F:pentosyltransferase activity"/>
    <property type="evidence" value="ECO:0007669"/>
    <property type="project" value="TreeGrafter"/>
</dbReference>
<feature type="transmembrane region" description="Helical" evidence="8">
    <location>
        <begin position="24"/>
        <end position="46"/>
    </location>
</feature>
<feature type="transmembrane region" description="Helical" evidence="8">
    <location>
        <begin position="87"/>
        <end position="108"/>
    </location>
</feature>
<evidence type="ECO:0000256" key="2">
    <source>
        <dbReference type="ARBA" id="ARBA00022475"/>
    </source>
</evidence>
<feature type="transmembrane region" description="Helical" evidence="8">
    <location>
        <begin position="255"/>
        <end position="279"/>
    </location>
</feature>
<proteinExistence type="predicted"/>
<evidence type="ECO:0000256" key="3">
    <source>
        <dbReference type="ARBA" id="ARBA00022676"/>
    </source>
</evidence>
<feature type="transmembrane region" description="Helical" evidence="8">
    <location>
        <begin position="208"/>
        <end position="229"/>
    </location>
</feature>
<protein>
    <recommendedName>
        <fullName evidence="9">Glycosyltransferase RgtA/B/C/D-like domain-containing protein</fullName>
    </recommendedName>
</protein>
<dbReference type="PANTHER" id="PTHR33908:SF11">
    <property type="entry name" value="MEMBRANE PROTEIN"/>
    <property type="match status" value="1"/>
</dbReference>
<dbReference type="Proteomes" id="UP000194360">
    <property type="component" value="Unassembled WGS sequence"/>
</dbReference>
<name>A0A1Y2N1K1_PSEAH</name>
<keyword evidence="11" id="KW-1185">Reference proteome</keyword>
<dbReference type="STRING" id="2074.BG845_02232"/>
<feature type="transmembrane region" description="Helical" evidence="8">
    <location>
        <begin position="180"/>
        <end position="199"/>
    </location>
</feature>
<feature type="transmembrane region" description="Helical" evidence="8">
    <location>
        <begin position="286"/>
        <end position="303"/>
    </location>
</feature>
<reference evidence="10 11" key="1">
    <citation type="submission" date="2016-09" db="EMBL/GenBank/DDBJ databases">
        <title>Pseudonocardia autotrophica DSM535, a candidate organism with high potential of specific P450 cytochromes.</title>
        <authorList>
            <person name="Grumaz C."/>
            <person name="Vainshtein Y."/>
            <person name="Kirstahler P."/>
            <person name="Sohn K."/>
        </authorList>
    </citation>
    <scope>NUCLEOTIDE SEQUENCE [LARGE SCALE GENOMIC DNA]</scope>
    <source>
        <strain evidence="10 11">DSM 535</strain>
    </source>
</reference>
<gene>
    <name evidence="10" type="ORF">BG845_02232</name>
</gene>
<dbReference type="AlphaFoldDB" id="A0A1Y2N1K1"/>
<dbReference type="OrthoDB" id="5166595at2"/>
<feature type="domain" description="Glycosyltransferase RgtA/B/C/D-like" evidence="9">
    <location>
        <begin position="66"/>
        <end position="226"/>
    </location>
</feature>
<feature type="transmembrane region" description="Helical" evidence="8">
    <location>
        <begin position="309"/>
        <end position="327"/>
    </location>
</feature>
<dbReference type="Pfam" id="PF13231">
    <property type="entry name" value="PMT_2"/>
    <property type="match status" value="1"/>
</dbReference>
<dbReference type="InterPro" id="IPR050297">
    <property type="entry name" value="LipidA_mod_glycosyltrf_83"/>
</dbReference>
<keyword evidence="6 8" id="KW-1133">Transmembrane helix</keyword>
<keyword evidence="2" id="KW-1003">Cell membrane</keyword>
<evidence type="ECO:0000313" key="11">
    <source>
        <dbReference type="Proteomes" id="UP000194360"/>
    </source>
</evidence>
<accession>A0A1Y2N1K1</accession>
<evidence type="ECO:0000259" key="9">
    <source>
        <dbReference type="Pfam" id="PF13231"/>
    </source>
</evidence>
<organism evidence="10 11">
    <name type="scientific">Pseudonocardia autotrophica</name>
    <name type="common">Amycolata autotrophica</name>
    <name type="synonym">Nocardia autotrophica</name>
    <dbReference type="NCBI Taxonomy" id="2074"/>
    <lineage>
        <taxon>Bacteria</taxon>
        <taxon>Bacillati</taxon>
        <taxon>Actinomycetota</taxon>
        <taxon>Actinomycetes</taxon>
        <taxon>Pseudonocardiales</taxon>
        <taxon>Pseudonocardiaceae</taxon>
        <taxon>Pseudonocardia</taxon>
    </lineage>
</organism>
<dbReference type="RefSeq" id="WP_085912533.1">
    <property type="nucleotide sequence ID" value="NZ_AP018920.1"/>
</dbReference>
<dbReference type="GO" id="GO:0005886">
    <property type="term" value="C:plasma membrane"/>
    <property type="evidence" value="ECO:0007669"/>
    <property type="project" value="UniProtKB-SubCell"/>
</dbReference>
<evidence type="ECO:0000313" key="10">
    <source>
        <dbReference type="EMBL" id="OSY41330.1"/>
    </source>
</evidence>
<sequence length="497" mass="52813">MTAVLRSGPDTGTAEVPRLARWPVGLIAGAVAAVHLIAGALGRGYWFDEALMLAIGRHHLDWGSADQPPGAPLLAWLADTVAPGSLAVLRIAPSLATAAAVVVAALIARELGGDRRAQTLTALAQATGIWVTLVGHWLTPYTLEPLGWLLLVWLVVRWMRLRDDRLLLALGPVLGLSGQVKFQVLLFAVVLLLAVLAVGPRDLLRRPALWVSAVVGALIVAPTLLWQAAHDWPQLRMGAVVTAEAESLYGGRPGVALGLLCLAGVTGLVLVVAGLVFAVRDPRLRRYGFLALTFGALWLLFVIMAGRPYYLNGLHGVIAALGAVGFQHRREAGHRRWSWTVWPGAVLSVLAAAVTVPVAAQLAAPGVQDGLIATVRQVWTEMPAEQRDRTVVLTESYILASFLDTAPPGTELPPVHSGSRSYGYLDAPPDDHGSVIFVGERPEQIAPAITGLRRAGASELGDTLMPPGTPGIPVWTGEGLARPWSQAWPELRTLDVG</sequence>
<keyword evidence="7 8" id="KW-0472">Membrane</keyword>
<evidence type="ECO:0000256" key="6">
    <source>
        <dbReference type="ARBA" id="ARBA00022989"/>
    </source>
</evidence>
<evidence type="ECO:0000256" key="8">
    <source>
        <dbReference type="SAM" id="Phobius"/>
    </source>
</evidence>
<dbReference type="InterPro" id="IPR038731">
    <property type="entry name" value="RgtA/B/C-like"/>
</dbReference>
<evidence type="ECO:0000256" key="4">
    <source>
        <dbReference type="ARBA" id="ARBA00022679"/>
    </source>
</evidence>
<dbReference type="EMBL" id="MIGB01000009">
    <property type="protein sequence ID" value="OSY41330.1"/>
    <property type="molecule type" value="Genomic_DNA"/>
</dbReference>
<keyword evidence="4" id="KW-0808">Transferase</keyword>
<evidence type="ECO:0000256" key="7">
    <source>
        <dbReference type="ARBA" id="ARBA00023136"/>
    </source>
</evidence>
<evidence type="ECO:0000256" key="5">
    <source>
        <dbReference type="ARBA" id="ARBA00022692"/>
    </source>
</evidence>
<dbReference type="PANTHER" id="PTHR33908">
    <property type="entry name" value="MANNOSYLTRANSFERASE YKCB-RELATED"/>
    <property type="match status" value="1"/>
</dbReference>
<keyword evidence="3" id="KW-0328">Glycosyltransferase</keyword>
<feature type="transmembrane region" description="Helical" evidence="8">
    <location>
        <begin position="339"/>
        <end position="360"/>
    </location>
</feature>